<dbReference type="STRING" id="441119.SAMN04488047_13922"/>
<accession>A0A1I5W319</accession>
<protein>
    <submittedName>
        <fullName evidence="1">Uncharacterized protein</fullName>
    </submittedName>
</protein>
<dbReference type="EMBL" id="FOXA01000039">
    <property type="protein sequence ID" value="SFQ14138.1"/>
    <property type="molecule type" value="Genomic_DNA"/>
</dbReference>
<reference evidence="1 2" key="1">
    <citation type="submission" date="2016-10" db="EMBL/GenBank/DDBJ databases">
        <authorList>
            <person name="de Groot N.N."/>
        </authorList>
    </citation>
    <scope>NUCLEOTIDE SEQUENCE [LARGE SCALE GENOMIC DNA]</scope>
    <source>
        <strain evidence="1 2">DSM 19547</strain>
    </source>
</reference>
<evidence type="ECO:0000313" key="2">
    <source>
        <dbReference type="Proteomes" id="UP000199356"/>
    </source>
</evidence>
<proteinExistence type="predicted"/>
<dbReference type="Proteomes" id="UP000199356">
    <property type="component" value="Unassembled WGS sequence"/>
</dbReference>
<organism evidence="1 2">
    <name type="scientific">Tranquillimonas alkanivorans</name>
    <dbReference type="NCBI Taxonomy" id="441119"/>
    <lineage>
        <taxon>Bacteria</taxon>
        <taxon>Pseudomonadati</taxon>
        <taxon>Pseudomonadota</taxon>
        <taxon>Alphaproteobacteria</taxon>
        <taxon>Rhodobacterales</taxon>
        <taxon>Roseobacteraceae</taxon>
        <taxon>Tranquillimonas</taxon>
    </lineage>
</organism>
<name>A0A1I5W319_9RHOB</name>
<gene>
    <name evidence="1" type="ORF">SAMN04488047_13922</name>
</gene>
<dbReference type="AlphaFoldDB" id="A0A1I5W319"/>
<evidence type="ECO:0000313" key="1">
    <source>
        <dbReference type="EMBL" id="SFQ14138.1"/>
    </source>
</evidence>
<keyword evidence="2" id="KW-1185">Reference proteome</keyword>
<sequence length="98" mass="11093">MLENEGYYAVIGVVAENEQDRATITRECCKKFTEDEREELDLDMLDDACEYRCSRTEEIEGFDLDDEALLEASGNSIKWQALLEQGRGYTLIDSGANA</sequence>